<dbReference type="Gene3D" id="3.40.50.300">
    <property type="entry name" value="P-loop containing nucleotide triphosphate hydrolases"/>
    <property type="match status" value="1"/>
</dbReference>
<proteinExistence type="predicted"/>
<evidence type="ECO:0000313" key="2">
    <source>
        <dbReference type="Proteomes" id="UP000184603"/>
    </source>
</evidence>
<organism evidence="1 2">
    <name type="scientific">Desulfopila aestuarii DSM 18488</name>
    <dbReference type="NCBI Taxonomy" id="1121416"/>
    <lineage>
        <taxon>Bacteria</taxon>
        <taxon>Pseudomonadati</taxon>
        <taxon>Thermodesulfobacteriota</taxon>
        <taxon>Desulfobulbia</taxon>
        <taxon>Desulfobulbales</taxon>
        <taxon>Desulfocapsaceae</taxon>
        <taxon>Desulfopila</taxon>
    </lineage>
</organism>
<name>A0A1M7YFK0_9BACT</name>
<dbReference type="InterPro" id="IPR027417">
    <property type="entry name" value="P-loop_NTPase"/>
</dbReference>
<dbReference type="EMBL" id="FRFE01000024">
    <property type="protein sequence ID" value="SHO51288.1"/>
    <property type="molecule type" value="Genomic_DNA"/>
</dbReference>
<keyword evidence="2" id="KW-1185">Reference proteome</keyword>
<dbReference type="Pfam" id="PF13189">
    <property type="entry name" value="Cytidylate_kin2"/>
    <property type="match status" value="1"/>
</dbReference>
<dbReference type="AlphaFoldDB" id="A0A1M7YFK0"/>
<dbReference type="RefSeq" id="WP_073615370.1">
    <property type="nucleotide sequence ID" value="NZ_FRFE01000024.1"/>
</dbReference>
<dbReference type="STRING" id="1121416.SAMN02745220_03935"/>
<sequence>MPIVTISRGSYSRGKEVAEKLAAKMQYECVSRDIILEACSEFNIPEIKLVRALHDAPSVLERFQHGKERYLSYYRYALLKHLQRDNVIYHGLAGHFILSDIPHILKVRITANMDDRVQEEMKRENISAEKALFILKKDDDERRRWGLQVHGTDTWDSRLYDLVLHIGNLTVNDAVEILEQTLQKPAFQTTPESKQIMEDMIKSSQIHSMLVDLSPGIKVVVRQGVAFISNVGKELKTDSTLRDTMEKNVRTVEGITSVVIQEPLMSKSAYINPYHNI</sequence>
<dbReference type="GO" id="GO:0016301">
    <property type="term" value="F:kinase activity"/>
    <property type="evidence" value="ECO:0007669"/>
    <property type="project" value="UniProtKB-KW"/>
</dbReference>
<dbReference type="OrthoDB" id="5416804at2"/>
<keyword evidence="1" id="KW-0418">Kinase</keyword>
<dbReference type="Proteomes" id="UP000184603">
    <property type="component" value="Unassembled WGS sequence"/>
</dbReference>
<protein>
    <submittedName>
        <fullName evidence="1">Cytidylate kinase</fullName>
    </submittedName>
</protein>
<evidence type="ECO:0000313" key="1">
    <source>
        <dbReference type="EMBL" id="SHO51288.1"/>
    </source>
</evidence>
<gene>
    <name evidence="1" type="ORF">SAMN02745220_03935</name>
</gene>
<accession>A0A1M7YFK0</accession>
<keyword evidence="1" id="KW-0808">Transferase</keyword>
<reference evidence="1 2" key="1">
    <citation type="submission" date="2016-12" db="EMBL/GenBank/DDBJ databases">
        <authorList>
            <person name="Song W.-J."/>
            <person name="Kurnit D.M."/>
        </authorList>
    </citation>
    <scope>NUCLEOTIDE SEQUENCE [LARGE SCALE GENOMIC DNA]</scope>
    <source>
        <strain evidence="1 2">DSM 18488</strain>
    </source>
</reference>